<sequence>MAPHDDAETQTLLSVQDDTGDGYDPNAKRTVTPLPRFHFIVIVLQLAEPLKRQVIYPFAAELIRAVGVTHRDGTKIGYYVGTMLAIFYLTQAILSSTSLLSLTGLAENRLYFWGLWTQLLHVLPPSIRAYGVSSSGPEPRRRAEYTVLFNSYSTLIWCRGEHRCNEGVWRQLDRGLLTIYYAA</sequence>
<proteinExistence type="predicted"/>
<name>A0A8H6YF22_9AGAR</name>
<gene>
    <name evidence="2" type="ORF">MVEN_00724200</name>
</gene>
<accession>A0A8H6YF22</accession>
<dbReference type="EMBL" id="JACAZI010000005">
    <property type="protein sequence ID" value="KAF7359973.1"/>
    <property type="molecule type" value="Genomic_DNA"/>
</dbReference>
<protein>
    <submittedName>
        <fullName evidence="2">Major facilitator superfamily multidrug-resistance DHA1 sub-family</fullName>
    </submittedName>
</protein>
<reference evidence="2" key="1">
    <citation type="submission" date="2020-05" db="EMBL/GenBank/DDBJ databases">
        <title>Mycena genomes resolve the evolution of fungal bioluminescence.</title>
        <authorList>
            <person name="Tsai I.J."/>
        </authorList>
    </citation>
    <scope>NUCLEOTIDE SEQUENCE</scope>
    <source>
        <strain evidence="2">CCC161011</strain>
    </source>
</reference>
<evidence type="ECO:0000313" key="2">
    <source>
        <dbReference type="EMBL" id="KAF7359973.1"/>
    </source>
</evidence>
<evidence type="ECO:0000313" key="3">
    <source>
        <dbReference type="Proteomes" id="UP000620124"/>
    </source>
</evidence>
<dbReference type="AlphaFoldDB" id="A0A8H6YF22"/>
<organism evidence="2 3">
    <name type="scientific">Mycena venus</name>
    <dbReference type="NCBI Taxonomy" id="2733690"/>
    <lineage>
        <taxon>Eukaryota</taxon>
        <taxon>Fungi</taxon>
        <taxon>Dikarya</taxon>
        <taxon>Basidiomycota</taxon>
        <taxon>Agaricomycotina</taxon>
        <taxon>Agaricomycetes</taxon>
        <taxon>Agaricomycetidae</taxon>
        <taxon>Agaricales</taxon>
        <taxon>Marasmiineae</taxon>
        <taxon>Mycenaceae</taxon>
        <taxon>Mycena</taxon>
    </lineage>
</organism>
<comment type="caution">
    <text evidence="2">The sequence shown here is derived from an EMBL/GenBank/DDBJ whole genome shotgun (WGS) entry which is preliminary data.</text>
</comment>
<dbReference type="Proteomes" id="UP000620124">
    <property type="component" value="Unassembled WGS sequence"/>
</dbReference>
<evidence type="ECO:0000256" key="1">
    <source>
        <dbReference type="SAM" id="MobiDB-lite"/>
    </source>
</evidence>
<keyword evidence="3" id="KW-1185">Reference proteome</keyword>
<feature type="region of interest" description="Disordered" evidence="1">
    <location>
        <begin position="1"/>
        <end position="26"/>
    </location>
</feature>
<dbReference type="OrthoDB" id="2681111at2759"/>